<name>A0A1T2L0D3_9GAMM</name>
<accession>A0A1T2L0D3</accession>
<dbReference type="GO" id="GO:0000976">
    <property type="term" value="F:transcription cis-regulatory region binding"/>
    <property type="evidence" value="ECO:0007669"/>
    <property type="project" value="TreeGrafter"/>
</dbReference>
<dbReference type="PROSITE" id="PS50931">
    <property type="entry name" value="HTH_LYSR"/>
    <property type="match status" value="1"/>
</dbReference>
<dbReference type="InterPro" id="IPR036388">
    <property type="entry name" value="WH-like_DNA-bd_sf"/>
</dbReference>
<dbReference type="PANTHER" id="PTHR30126">
    <property type="entry name" value="HTH-TYPE TRANSCRIPTIONAL REGULATOR"/>
    <property type="match status" value="1"/>
</dbReference>
<proteinExistence type="inferred from homology"/>
<feature type="domain" description="HTH lysR-type" evidence="5">
    <location>
        <begin position="7"/>
        <end position="64"/>
    </location>
</feature>
<evidence type="ECO:0000313" key="7">
    <source>
        <dbReference type="Proteomes" id="UP000191110"/>
    </source>
</evidence>
<protein>
    <recommendedName>
        <fullName evidence="5">HTH lysR-type domain-containing protein</fullName>
    </recommendedName>
</protein>
<comment type="caution">
    <text evidence="6">The sequence shown here is derived from an EMBL/GenBank/DDBJ whole genome shotgun (WGS) entry which is preliminary data.</text>
</comment>
<keyword evidence="2" id="KW-0805">Transcription regulation</keyword>
<evidence type="ECO:0000256" key="2">
    <source>
        <dbReference type="ARBA" id="ARBA00023015"/>
    </source>
</evidence>
<dbReference type="Proteomes" id="UP000191110">
    <property type="component" value="Unassembled WGS sequence"/>
</dbReference>
<comment type="similarity">
    <text evidence="1">Belongs to the LysR transcriptional regulatory family.</text>
</comment>
<dbReference type="Pfam" id="PF03466">
    <property type="entry name" value="LysR_substrate"/>
    <property type="match status" value="1"/>
</dbReference>
<dbReference type="InterPro" id="IPR005119">
    <property type="entry name" value="LysR_subst-bd"/>
</dbReference>
<dbReference type="InterPro" id="IPR000847">
    <property type="entry name" value="LysR_HTH_N"/>
</dbReference>
<keyword evidence="3" id="KW-0238">DNA-binding</keyword>
<dbReference type="OrthoDB" id="9808620at2"/>
<organism evidence="6 7">
    <name type="scientific">Solemya pervernicosa gill symbiont</name>
    <dbReference type="NCBI Taxonomy" id="642797"/>
    <lineage>
        <taxon>Bacteria</taxon>
        <taxon>Pseudomonadati</taxon>
        <taxon>Pseudomonadota</taxon>
        <taxon>Gammaproteobacteria</taxon>
        <taxon>sulfur-oxidizing symbionts</taxon>
    </lineage>
</organism>
<dbReference type="Pfam" id="PF00126">
    <property type="entry name" value="HTH_1"/>
    <property type="match status" value="1"/>
</dbReference>
<keyword evidence="7" id="KW-1185">Reference proteome</keyword>
<dbReference type="Gene3D" id="1.10.10.10">
    <property type="entry name" value="Winged helix-like DNA-binding domain superfamily/Winged helix DNA-binding domain"/>
    <property type="match status" value="1"/>
</dbReference>
<dbReference type="AlphaFoldDB" id="A0A1T2L0D3"/>
<dbReference type="SUPFAM" id="SSF53850">
    <property type="entry name" value="Periplasmic binding protein-like II"/>
    <property type="match status" value="1"/>
</dbReference>
<dbReference type="GO" id="GO:0003700">
    <property type="term" value="F:DNA-binding transcription factor activity"/>
    <property type="evidence" value="ECO:0007669"/>
    <property type="project" value="InterPro"/>
</dbReference>
<evidence type="ECO:0000256" key="4">
    <source>
        <dbReference type="ARBA" id="ARBA00023163"/>
    </source>
</evidence>
<keyword evidence="4" id="KW-0804">Transcription</keyword>
<evidence type="ECO:0000259" key="5">
    <source>
        <dbReference type="PROSITE" id="PS50931"/>
    </source>
</evidence>
<dbReference type="RefSeq" id="WP_078484942.1">
    <property type="nucleotide sequence ID" value="NZ_MPRL01000084.1"/>
</dbReference>
<dbReference type="Gene3D" id="3.40.190.290">
    <property type="match status" value="1"/>
</dbReference>
<dbReference type="EMBL" id="MPRL01000084">
    <property type="protein sequence ID" value="OOZ38532.1"/>
    <property type="molecule type" value="Genomic_DNA"/>
</dbReference>
<evidence type="ECO:0000256" key="3">
    <source>
        <dbReference type="ARBA" id="ARBA00023125"/>
    </source>
</evidence>
<gene>
    <name evidence="6" type="ORF">BOW53_15215</name>
</gene>
<dbReference type="PANTHER" id="PTHR30126:SF39">
    <property type="entry name" value="HTH-TYPE TRANSCRIPTIONAL REGULATOR CYSL"/>
    <property type="match status" value="1"/>
</dbReference>
<dbReference type="PRINTS" id="PR00039">
    <property type="entry name" value="HTHLYSR"/>
</dbReference>
<sequence>MEYRSLPDLKGLATLRAVVERGGVEEAAQSLHVGQPAVTKRLRALDTCYGIKLMQREGRRLELTPAGKRVYSYARLVLDHQTTLLDDLEFLQAGQNRLRLEVNFSIGEHLLPTLLIAFAEAHPEYRIESRMGYTRRIQTRLATGMADLALLEQAPDHPDVLVQKWLDDELLLVCGPSHTLWGSGLLPVDDLRLLDCVLREAKSSMRILLDKALADIGIERLSIAMEVGSTDTIVEILEHGKHVSFLPRFAVKDALAAGTLYHIKIQGLRIKRTLWIARTRSNLNSAVSEAFVELLREKSHAKE</sequence>
<evidence type="ECO:0000256" key="1">
    <source>
        <dbReference type="ARBA" id="ARBA00009437"/>
    </source>
</evidence>
<evidence type="ECO:0000313" key="6">
    <source>
        <dbReference type="EMBL" id="OOZ38532.1"/>
    </source>
</evidence>
<dbReference type="InterPro" id="IPR036390">
    <property type="entry name" value="WH_DNA-bd_sf"/>
</dbReference>
<reference evidence="6 7" key="1">
    <citation type="submission" date="2016-11" db="EMBL/GenBank/DDBJ databases">
        <title>Mixed transmission modes and dynamic genome evolution in an obligate animal-bacterial symbiosis.</title>
        <authorList>
            <person name="Russell S.L."/>
            <person name="Corbett-Detig R.B."/>
            <person name="Cavanaugh C.M."/>
        </authorList>
    </citation>
    <scope>NUCLEOTIDE SEQUENCE [LARGE SCALE GENOMIC DNA]</scope>
    <source>
        <strain evidence="6">Sveles-Q1</strain>
    </source>
</reference>
<dbReference type="SUPFAM" id="SSF46785">
    <property type="entry name" value="Winged helix' DNA-binding domain"/>
    <property type="match status" value="1"/>
</dbReference>